<protein>
    <submittedName>
        <fullName evidence="2">Zinc finger CCCH domain-containing protein 8-like</fullName>
    </submittedName>
</protein>
<dbReference type="AlphaFoldDB" id="A0A2Z7BI71"/>
<evidence type="ECO:0000313" key="3">
    <source>
        <dbReference type="Proteomes" id="UP000250235"/>
    </source>
</evidence>
<feature type="region of interest" description="Disordered" evidence="1">
    <location>
        <begin position="260"/>
        <end position="358"/>
    </location>
</feature>
<name>A0A2Z7BI71_9LAMI</name>
<feature type="compositionally biased region" description="Basic and acidic residues" evidence="1">
    <location>
        <begin position="260"/>
        <end position="271"/>
    </location>
</feature>
<feature type="compositionally biased region" description="Polar residues" evidence="1">
    <location>
        <begin position="327"/>
        <end position="340"/>
    </location>
</feature>
<gene>
    <name evidence="2" type="ORF">F511_30507</name>
</gene>
<feature type="region of interest" description="Disordered" evidence="1">
    <location>
        <begin position="1"/>
        <end position="87"/>
    </location>
</feature>
<keyword evidence="3" id="KW-1185">Reference proteome</keyword>
<feature type="compositionally biased region" description="Polar residues" evidence="1">
    <location>
        <begin position="63"/>
        <end position="87"/>
    </location>
</feature>
<accession>A0A2Z7BI71</accession>
<sequence length="358" mass="39117">MEETADSIGEHQAPSNERQAQSDEHQAHAEQVSVQPNSLSGQQPGSGETPTQIEDPSVDIGDTVNNPGPNPNSEDNNAYHQGPNPSDLQMVAYTADIEENTPSLSSRSPNLLTLAHNKCFISSPPESPPTNSKLDEMDKIVASIDSRMIYMESKMTSLESRMLSVDSRVVFMDSKLKSMDSKLEELLRTQSFMKNQSGLYHRTFYDKVDTLAANVITSRTELETSLVRQLAGQQYQLTTKLDMVKLQIAELVEHLKQVGDAKMGEGGKSRPVDGSSRPGGEGPSGGQSSTRGRGRGRGPSPGSYRRTEDSDRFKKKLATLDVETRSEQSQVGQGKTSSEHSGMLVKDGPAKVCWSSWN</sequence>
<organism evidence="2 3">
    <name type="scientific">Dorcoceras hygrometricum</name>
    <dbReference type="NCBI Taxonomy" id="472368"/>
    <lineage>
        <taxon>Eukaryota</taxon>
        <taxon>Viridiplantae</taxon>
        <taxon>Streptophyta</taxon>
        <taxon>Embryophyta</taxon>
        <taxon>Tracheophyta</taxon>
        <taxon>Spermatophyta</taxon>
        <taxon>Magnoliopsida</taxon>
        <taxon>eudicotyledons</taxon>
        <taxon>Gunneridae</taxon>
        <taxon>Pentapetalae</taxon>
        <taxon>asterids</taxon>
        <taxon>lamiids</taxon>
        <taxon>Lamiales</taxon>
        <taxon>Gesneriaceae</taxon>
        <taxon>Didymocarpoideae</taxon>
        <taxon>Trichosporeae</taxon>
        <taxon>Loxocarpinae</taxon>
        <taxon>Dorcoceras</taxon>
    </lineage>
</organism>
<evidence type="ECO:0000313" key="2">
    <source>
        <dbReference type="EMBL" id="KZV33795.1"/>
    </source>
</evidence>
<dbReference type="OrthoDB" id="342281at2759"/>
<feature type="compositionally biased region" description="Polar residues" evidence="1">
    <location>
        <begin position="32"/>
        <end position="54"/>
    </location>
</feature>
<evidence type="ECO:0000256" key="1">
    <source>
        <dbReference type="SAM" id="MobiDB-lite"/>
    </source>
</evidence>
<dbReference type="EMBL" id="KV005675">
    <property type="protein sequence ID" value="KZV33795.1"/>
    <property type="molecule type" value="Genomic_DNA"/>
</dbReference>
<dbReference type="Proteomes" id="UP000250235">
    <property type="component" value="Unassembled WGS sequence"/>
</dbReference>
<proteinExistence type="predicted"/>
<reference evidence="2 3" key="1">
    <citation type="journal article" date="2015" name="Proc. Natl. Acad. Sci. U.S.A.">
        <title>The resurrection genome of Boea hygrometrica: A blueprint for survival of dehydration.</title>
        <authorList>
            <person name="Xiao L."/>
            <person name="Yang G."/>
            <person name="Zhang L."/>
            <person name="Yang X."/>
            <person name="Zhao S."/>
            <person name="Ji Z."/>
            <person name="Zhou Q."/>
            <person name="Hu M."/>
            <person name="Wang Y."/>
            <person name="Chen M."/>
            <person name="Xu Y."/>
            <person name="Jin H."/>
            <person name="Xiao X."/>
            <person name="Hu G."/>
            <person name="Bao F."/>
            <person name="Hu Y."/>
            <person name="Wan P."/>
            <person name="Li L."/>
            <person name="Deng X."/>
            <person name="Kuang T."/>
            <person name="Xiang C."/>
            <person name="Zhu J.K."/>
            <person name="Oliver M.J."/>
            <person name="He Y."/>
        </authorList>
    </citation>
    <scope>NUCLEOTIDE SEQUENCE [LARGE SCALE GENOMIC DNA]</scope>
    <source>
        <strain evidence="3">cv. XS01</strain>
    </source>
</reference>